<dbReference type="GO" id="GO:0016491">
    <property type="term" value="F:oxidoreductase activity"/>
    <property type="evidence" value="ECO:0007669"/>
    <property type="project" value="InterPro"/>
</dbReference>
<dbReference type="Pfam" id="PF07110">
    <property type="entry name" value="EthD"/>
    <property type="match status" value="1"/>
</dbReference>
<proteinExistence type="inferred from homology"/>
<keyword evidence="4" id="KW-1185">Reference proteome</keyword>
<dbReference type="Gene3D" id="3.30.70.100">
    <property type="match status" value="1"/>
</dbReference>
<evidence type="ECO:0000259" key="2">
    <source>
        <dbReference type="Pfam" id="PF07110"/>
    </source>
</evidence>
<gene>
    <name evidence="3" type="ORF">GLAREA_08598</name>
</gene>
<dbReference type="KEGG" id="glz:GLAREA_08598"/>
<dbReference type="SUPFAM" id="SSF54909">
    <property type="entry name" value="Dimeric alpha+beta barrel"/>
    <property type="match status" value="1"/>
</dbReference>
<dbReference type="HOGENOM" id="CLU_115019_2_2_1"/>
<dbReference type="InterPro" id="IPR011008">
    <property type="entry name" value="Dimeric_a/b-barrel"/>
</dbReference>
<dbReference type="GeneID" id="19467646"/>
<evidence type="ECO:0000313" key="3">
    <source>
        <dbReference type="EMBL" id="EPE24745.1"/>
    </source>
</evidence>
<dbReference type="OrthoDB" id="2519291at2759"/>
<evidence type="ECO:0000256" key="1">
    <source>
        <dbReference type="ARBA" id="ARBA00005986"/>
    </source>
</evidence>
<dbReference type="AlphaFoldDB" id="S3CFP2"/>
<accession>S3CFP2</accession>
<evidence type="ECO:0000313" key="4">
    <source>
        <dbReference type="Proteomes" id="UP000016922"/>
    </source>
</evidence>
<dbReference type="RefSeq" id="XP_008088833.1">
    <property type="nucleotide sequence ID" value="XM_008090642.1"/>
</dbReference>
<protein>
    <recommendedName>
        <fullName evidence="2">EthD domain-containing protein</fullName>
    </recommendedName>
</protein>
<dbReference type="InterPro" id="IPR009799">
    <property type="entry name" value="EthD_dom"/>
</dbReference>
<name>S3CFP2_GLAL2</name>
<reference evidence="3 4" key="1">
    <citation type="journal article" date="2013" name="BMC Genomics">
        <title>Genomics-driven discovery of the pneumocandin biosynthetic gene cluster in the fungus Glarea lozoyensis.</title>
        <authorList>
            <person name="Chen L."/>
            <person name="Yue Q."/>
            <person name="Zhang X."/>
            <person name="Xiang M."/>
            <person name="Wang C."/>
            <person name="Li S."/>
            <person name="Che Y."/>
            <person name="Ortiz-Lopez F.J."/>
            <person name="Bills G.F."/>
            <person name="Liu X."/>
            <person name="An Z."/>
        </authorList>
    </citation>
    <scope>NUCLEOTIDE SEQUENCE [LARGE SCALE GENOMIC DNA]</scope>
    <source>
        <strain evidence="4">ATCC 20868 / MF5171</strain>
    </source>
</reference>
<organism evidence="3 4">
    <name type="scientific">Glarea lozoyensis (strain ATCC 20868 / MF5171)</name>
    <dbReference type="NCBI Taxonomy" id="1116229"/>
    <lineage>
        <taxon>Eukaryota</taxon>
        <taxon>Fungi</taxon>
        <taxon>Dikarya</taxon>
        <taxon>Ascomycota</taxon>
        <taxon>Pezizomycotina</taxon>
        <taxon>Leotiomycetes</taxon>
        <taxon>Helotiales</taxon>
        <taxon>Helotiaceae</taxon>
        <taxon>Glarea</taxon>
    </lineage>
</organism>
<comment type="similarity">
    <text evidence="1">Belongs to the tpcK family.</text>
</comment>
<feature type="domain" description="EthD" evidence="2">
    <location>
        <begin position="13"/>
        <end position="121"/>
    </location>
</feature>
<dbReference type="EMBL" id="KE145373">
    <property type="protein sequence ID" value="EPE24745.1"/>
    <property type="molecule type" value="Genomic_DNA"/>
</dbReference>
<sequence>MPYTITASLWREPGTTPEFFKNYYKTKDIPLLMKKVGTPFPLPHTRHCVTRTPAQPASSDNSNANYQATVYGGTVEDFDYDAYSEMVFKRFEKFGAFAAKLAEVEATDEEWNQDMANYLDVSEKARRIVVVEEPVVSHRPEA</sequence>
<dbReference type="Proteomes" id="UP000016922">
    <property type="component" value="Unassembled WGS sequence"/>
</dbReference>